<name>A0A5S4EP24_9PROT</name>
<protein>
    <submittedName>
        <fullName evidence="1">Uncharacterized protein</fullName>
    </submittedName>
</protein>
<keyword evidence="2" id="KW-1185">Reference proteome</keyword>
<proteinExistence type="predicted"/>
<comment type="caution">
    <text evidence="1">The sequence shown here is derived from an EMBL/GenBank/DDBJ whole genome shotgun (WGS) entry which is preliminary data.</text>
</comment>
<reference evidence="1 2" key="1">
    <citation type="submission" date="2019-04" db="EMBL/GenBank/DDBJ databases">
        <title>A novel phosphate-accumulating bacterium identified in bioreactor for phosphate removal from wastewater.</title>
        <authorList>
            <person name="Kotlyarov R.Y."/>
            <person name="Beletsky A.V."/>
            <person name="Kallistova A.Y."/>
            <person name="Dorofeev A.G."/>
            <person name="Nikolaev Y.Y."/>
            <person name="Pimenov N.V."/>
            <person name="Ravin N.V."/>
            <person name="Mardanov A.V."/>
        </authorList>
    </citation>
    <scope>NUCLEOTIDE SEQUENCE [LARGE SCALE GENOMIC DNA]</scope>
    <source>
        <strain evidence="1 2">Bin19</strain>
    </source>
</reference>
<organism evidence="1 2">
    <name type="scientific">Candidatus Accumulibacter phosphatis</name>
    <dbReference type="NCBI Taxonomy" id="327160"/>
    <lineage>
        <taxon>Bacteria</taxon>
        <taxon>Pseudomonadati</taxon>
        <taxon>Pseudomonadota</taxon>
        <taxon>Betaproteobacteria</taxon>
        <taxon>Candidatus Accumulibacter</taxon>
    </lineage>
</organism>
<dbReference type="AlphaFoldDB" id="A0A5S4EP24"/>
<gene>
    <name evidence="1" type="ORF">ACCUM_3499</name>
</gene>
<evidence type="ECO:0000313" key="1">
    <source>
        <dbReference type="EMBL" id="TMQ77166.1"/>
    </source>
</evidence>
<sequence length="47" mass="5461">MISIKGLRRDYKALQRFSKNCRTELGREWVSVAGYNFSVTHDQSPSK</sequence>
<dbReference type="Proteomes" id="UP000306324">
    <property type="component" value="Unassembled WGS sequence"/>
</dbReference>
<accession>A0A5S4EP24</accession>
<dbReference type="EMBL" id="SWAD01000031">
    <property type="protein sequence ID" value="TMQ77166.1"/>
    <property type="molecule type" value="Genomic_DNA"/>
</dbReference>
<evidence type="ECO:0000313" key="2">
    <source>
        <dbReference type="Proteomes" id="UP000306324"/>
    </source>
</evidence>